<gene>
    <name evidence="10" type="ORF">BCR39DRAFT_491296</name>
</gene>
<feature type="chain" id="PRO_5012508313" description="FAD-binding FR-type domain-containing protein" evidence="8">
    <location>
        <begin position="22"/>
        <end position="309"/>
    </location>
</feature>
<name>A0A1Y2BGW8_9TREE</name>
<keyword evidence="11" id="KW-1185">Reference proteome</keyword>
<evidence type="ECO:0000256" key="6">
    <source>
        <dbReference type="PIRSR" id="PIRSR601834-1"/>
    </source>
</evidence>
<sequence>MQTTMSKLLLGTSLVVGTGLAYTALRPTPAAGSKMFSSFRLPTSLELESVEQVSHNVKKFRFKLPEGVSAGFPMTSALLAITFPSQSWIPVIRPYTPISSPSTPGYLEFMIKRYPSGKSSEHLHSLRPGSNVLFAGPISGPKYDPKFGHVTLIAGGTGLTPCYQLMRHILKDNPLETNTNANTNNKNSTSLSSSSSSSATQIPTKITLVIGANTIGDILLKSEFDEWEKKYPDRLEIHYCISKPEGGPERPRGGLDKAFLEKTVFEPKSESSAVYLCGPPGMEESLAGKRRKGGVLEDLGFKKDRIFVF</sequence>
<feature type="binding site" evidence="6">
    <location>
        <position position="120"/>
    </location>
    <ligand>
        <name>FAD</name>
        <dbReference type="ChEBI" id="CHEBI:57692"/>
    </ligand>
</feature>
<evidence type="ECO:0000256" key="7">
    <source>
        <dbReference type="SAM" id="MobiDB-lite"/>
    </source>
</evidence>
<keyword evidence="8" id="KW-0732">Signal</keyword>
<dbReference type="InterPro" id="IPR001433">
    <property type="entry name" value="OxRdtase_FAD/NAD-bd"/>
</dbReference>
<evidence type="ECO:0000256" key="8">
    <source>
        <dbReference type="SAM" id="SignalP"/>
    </source>
</evidence>
<feature type="region of interest" description="Disordered" evidence="7">
    <location>
        <begin position="176"/>
        <end position="198"/>
    </location>
</feature>
<evidence type="ECO:0000313" key="10">
    <source>
        <dbReference type="EMBL" id="ORY34058.1"/>
    </source>
</evidence>
<dbReference type="InterPro" id="IPR008333">
    <property type="entry name" value="Cbr1-like_FAD-bd_dom"/>
</dbReference>
<dbReference type="PANTHER" id="PTHR19370">
    <property type="entry name" value="NADH-CYTOCHROME B5 REDUCTASE"/>
    <property type="match status" value="1"/>
</dbReference>
<dbReference type="InterPro" id="IPR001834">
    <property type="entry name" value="CBR-like"/>
</dbReference>
<feature type="binding site" evidence="6">
    <location>
        <position position="95"/>
    </location>
    <ligand>
        <name>FAD</name>
        <dbReference type="ChEBI" id="CHEBI:57692"/>
    </ligand>
</feature>
<dbReference type="InterPro" id="IPR017927">
    <property type="entry name" value="FAD-bd_FR_type"/>
</dbReference>
<comment type="caution">
    <text evidence="10">The sequence shown here is derived from an EMBL/GenBank/DDBJ whole genome shotgun (WGS) entry which is preliminary data.</text>
</comment>
<dbReference type="InterPro" id="IPR039261">
    <property type="entry name" value="FNR_nucleotide-bd"/>
</dbReference>
<comment type="cofactor">
    <cofactor evidence="1 6">
        <name>FAD</name>
        <dbReference type="ChEBI" id="CHEBI:57692"/>
    </cofactor>
</comment>
<dbReference type="InterPro" id="IPR017938">
    <property type="entry name" value="Riboflavin_synthase-like_b-brl"/>
</dbReference>
<dbReference type="Pfam" id="PF00970">
    <property type="entry name" value="FAD_binding_6"/>
    <property type="match status" value="1"/>
</dbReference>
<evidence type="ECO:0000256" key="5">
    <source>
        <dbReference type="ARBA" id="ARBA00023002"/>
    </source>
</evidence>
<feature type="binding site" evidence="6">
    <location>
        <position position="93"/>
    </location>
    <ligand>
        <name>FAD</name>
        <dbReference type="ChEBI" id="CHEBI:57692"/>
    </ligand>
</feature>
<evidence type="ECO:0000256" key="1">
    <source>
        <dbReference type="ARBA" id="ARBA00001974"/>
    </source>
</evidence>
<dbReference type="SUPFAM" id="SSF52343">
    <property type="entry name" value="Ferredoxin reductase-like, C-terminal NADP-linked domain"/>
    <property type="match status" value="1"/>
</dbReference>
<comment type="similarity">
    <text evidence="2">Belongs to the flavoprotein pyridine nucleotide cytochrome reductase family.</text>
</comment>
<dbReference type="Gene3D" id="3.40.50.80">
    <property type="entry name" value="Nucleotide-binding domain of ferredoxin-NADP reductase (FNR) module"/>
    <property type="match status" value="1"/>
</dbReference>
<evidence type="ECO:0000313" key="11">
    <source>
        <dbReference type="Proteomes" id="UP000193986"/>
    </source>
</evidence>
<dbReference type="AlphaFoldDB" id="A0A1Y2BGW8"/>
<evidence type="ECO:0000256" key="2">
    <source>
        <dbReference type="ARBA" id="ARBA00006105"/>
    </source>
</evidence>
<dbReference type="PANTHER" id="PTHR19370:SF101">
    <property type="entry name" value="NADH-CYTOCHROME B5 REDUCTASE"/>
    <property type="match status" value="1"/>
</dbReference>
<dbReference type="Proteomes" id="UP000193986">
    <property type="component" value="Unassembled WGS sequence"/>
</dbReference>
<dbReference type="PRINTS" id="PR00406">
    <property type="entry name" value="CYTB5RDTASE"/>
</dbReference>
<evidence type="ECO:0000256" key="4">
    <source>
        <dbReference type="ARBA" id="ARBA00022827"/>
    </source>
</evidence>
<keyword evidence="3 6" id="KW-0285">Flavoprotein</keyword>
<dbReference type="GO" id="GO:0006696">
    <property type="term" value="P:ergosterol biosynthetic process"/>
    <property type="evidence" value="ECO:0007669"/>
    <property type="project" value="TreeGrafter"/>
</dbReference>
<feature type="domain" description="FAD-binding FR-type" evidence="9">
    <location>
        <begin position="40"/>
        <end position="144"/>
    </location>
</feature>
<evidence type="ECO:0000259" key="9">
    <source>
        <dbReference type="PROSITE" id="PS51384"/>
    </source>
</evidence>
<protein>
    <recommendedName>
        <fullName evidence="9">FAD-binding FR-type domain-containing protein</fullName>
    </recommendedName>
</protein>
<dbReference type="EMBL" id="MCFC01000004">
    <property type="protein sequence ID" value="ORY34058.1"/>
    <property type="molecule type" value="Genomic_DNA"/>
</dbReference>
<feature type="compositionally biased region" description="Low complexity" evidence="7">
    <location>
        <begin position="177"/>
        <end position="198"/>
    </location>
</feature>
<proteinExistence type="inferred from homology"/>
<feature type="binding site" evidence="6">
    <location>
        <position position="94"/>
    </location>
    <ligand>
        <name>FAD</name>
        <dbReference type="ChEBI" id="CHEBI:57692"/>
    </ligand>
</feature>
<reference evidence="10 11" key="1">
    <citation type="submission" date="2016-07" db="EMBL/GenBank/DDBJ databases">
        <title>Pervasive Adenine N6-methylation of Active Genes in Fungi.</title>
        <authorList>
            <consortium name="DOE Joint Genome Institute"/>
            <person name="Mondo S.J."/>
            <person name="Dannebaum R.O."/>
            <person name="Kuo R.C."/>
            <person name="Labutti K."/>
            <person name="Haridas S."/>
            <person name="Kuo A."/>
            <person name="Salamov A."/>
            <person name="Ahrendt S.R."/>
            <person name="Lipzen A."/>
            <person name="Sullivan W."/>
            <person name="Andreopoulos W.B."/>
            <person name="Clum A."/>
            <person name="Lindquist E."/>
            <person name="Daum C."/>
            <person name="Ramamoorthy G.K."/>
            <person name="Gryganskyi A."/>
            <person name="Culley D."/>
            <person name="Magnuson J.K."/>
            <person name="James T.Y."/>
            <person name="O'Malley M.A."/>
            <person name="Stajich J.E."/>
            <person name="Spatafora J.W."/>
            <person name="Visel A."/>
            <person name="Grigoriev I.V."/>
        </authorList>
    </citation>
    <scope>NUCLEOTIDE SEQUENCE [LARGE SCALE GENOMIC DNA]</scope>
    <source>
        <strain evidence="10 11">68-887.2</strain>
    </source>
</reference>
<organism evidence="10 11">
    <name type="scientific">Naematelia encephala</name>
    <dbReference type="NCBI Taxonomy" id="71784"/>
    <lineage>
        <taxon>Eukaryota</taxon>
        <taxon>Fungi</taxon>
        <taxon>Dikarya</taxon>
        <taxon>Basidiomycota</taxon>
        <taxon>Agaricomycotina</taxon>
        <taxon>Tremellomycetes</taxon>
        <taxon>Tremellales</taxon>
        <taxon>Naemateliaceae</taxon>
        <taxon>Naematelia</taxon>
    </lineage>
</organism>
<dbReference type="Pfam" id="PF00175">
    <property type="entry name" value="NAD_binding_1"/>
    <property type="match status" value="1"/>
</dbReference>
<dbReference type="CDD" id="cd06183">
    <property type="entry name" value="cyt_b5_reduct_like"/>
    <property type="match status" value="1"/>
</dbReference>
<dbReference type="InParanoid" id="A0A1Y2BGW8"/>
<keyword evidence="4 6" id="KW-0274">FAD</keyword>
<feature type="binding site" evidence="6">
    <location>
        <position position="160"/>
    </location>
    <ligand>
        <name>FAD</name>
        <dbReference type="ChEBI" id="CHEBI:57692"/>
    </ligand>
</feature>
<dbReference type="STRING" id="71784.A0A1Y2BGW8"/>
<dbReference type="Gene3D" id="2.40.30.10">
    <property type="entry name" value="Translation factors"/>
    <property type="match status" value="1"/>
</dbReference>
<feature type="binding site" evidence="6">
    <location>
        <position position="118"/>
    </location>
    <ligand>
        <name>FAD</name>
        <dbReference type="ChEBI" id="CHEBI:57692"/>
    </ligand>
</feature>
<keyword evidence="5" id="KW-0560">Oxidoreductase</keyword>
<dbReference type="OrthoDB" id="432685at2759"/>
<dbReference type="SUPFAM" id="SSF63380">
    <property type="entry name" value="Riboflavin synthase domain-like"/>
    <property type="match status" value="1"/>
</dbReference>
<dbReference type="PROSITE" id="PS51384">
    <property type="entry name" value="FAD_FR"/>
    <property type="match status" value="1"/>
</dbReference>
<feature type="signal peptide" evidence="8">
    <location>
        <begin position="1"/>
        <end position="21"/>
    </location>
</feature>
<feature type="binding site" evidence="6">
    <location>
        <position position="112"/>
    </location>
    <ligand>
        <name>FAD</name>
        <dbReference type="ChEBI" id="CHEBI:57692"/>
    </ligand>
</feature>
<dbReference type="GO" id="GO:0004128">
    <property type="term" value="F:cytochrome-b5 reductase activity, acting on NAD(P)H"/>
    <property type="evidence" value="ECO:0007669"/>
    <property type="project" value="TreeGrafter"/>
</dbReference>
<evidence type="ECO:0000256" key="3">
    <source>
        <dbReference type="ARBA" id="ARBA00022630"/>
    </source>
</evidence>
<accession>A0A1Y2BGW8</accession>